<dbReference type="CDD" id="cd00093">
    <property type="entry name" value="HTH_XRE"/>
    <property type="match status" value="1"/>
</dbReference>
<proteinExistence type="predicted"/>
<dbReference type="InterPro" id="IPR011051">
    <property type="entry name" value="RmlC_Cupin_sf"/>
</dbReference>
<feature type="domain" description="HTH cro/C1-type" evidence="2">
    <location>
        <begin position="16"/>
        <end position="70"/>
    </location>
</feature>
<dbReference type="GO" id="GO:0003677">
    <property type="term" value="F:DNA binding"/>
    <property type="evidence" value="ECO:0007669"/>
    <property type="project" value="UniProtKB-KW"/>
</dbReference>
<name>A0A5K7ZGR7_9BACT</name>
<dbReference type="InterPro" id="IPR013096">
    <property type="entry name" value="Cupin_2"/>
</dbReference>
<dbReference type="Pfam" id="PF13443">
    <property type="entry name" value="HTH_26"/>
    <property type="match status" value="1"/>
</dbReference>
<dbReference type="GO" id="GO:0005829">
    <property type="term" value="C:cytosol"/>
    <property type="evidence" value="ECO:0007669"/>
    <property type="project" value="TreeGrafter"/>
</dbReference>
<keyword evidence="4" id="KW-1185">Reference proteome</keyword>
<dbReference type="EMBL" id="AP021875">
    <property type="protein sequence ID" value="BBO77534.1"/>
    <property type="molecule type" value="Genomic_DNA"/>
</dbReference>
<evidence type="ECO:0000313" key="3">
    <source>
        <dbReference type="EMBL" id="BBO77534.1"/>
    </source>
</evidence>
<reference evidence="3 4" key="1">
    <citation type="submission" date="2019-11" db="EMBL/GenBank/DDBJ databases">
        <title>Comparative genomics of hydrocarbon-degrading Desulfosarcina strains.</title>
        <authorList>
            <person name="Watanabe M."/>
            <person name="Kojima H."/>
            <person name="Fukui M."/>
        </authorList>
    </citation>
    <scope>NUCLEOTIDE SEQUENCE [LARGE SCALE GENOMIC DNA]</scope>
    <source>
        <strain evidence="3 4">PP31</strain>
    </source>
</reference>
<dbReference type="KEGG" id="dwd:DSCW_49510"/>
<gene>
    <name evidence="3" type="ORF">DSCW_49510</name>
</gene>
<dbReference type="Gene3D" id="1.10.260.40">
    <property type="entry name" value="lambda repressor-like DNA-binding domains"/>
    <property type="match status" value="1"/>
</dbReference>
<dbReference type="PANTHER" id="PTHR46797">
    <property type="entry name" value="HTH-TYPE TRANSCRIPTIONAL REGULATOR"/>
    <property type="match status" value="1"/>
</dbReference>
<protein>
    <submittedName>
        <fullName evidence="3">DNA-binding protein</fullName>
    </submittedName>
</protein>
<evidence type="ECO:0000259" key="2">
    <source>
        <dbReference type="PROSITE" id="PS50943"/>
    </source>
</evidence>
<dbReference type="Gene3D" id="2.60.120.10">
    <property type="entry name" value="Jelly Rolls"/>
    <property type="match status" value="1"/>
</dbReference>
<dbReference type="InterPro" id="IPR001387">
    <property type="entry name" value="Cro/C1-type_HTH"/>
</dbReference>
<dbReference type="SUPFAM" id="SSF51182">
    <property type="entry name" value="RmlC-like cupins"/>
    <property type="match status" value="1"/>
</dbReference>
<keyword evidence="1 3" id="KW-0238">DNA-binding</keyword>
<dbReference type="InterPro" id="IPR010982">
    <property type="entry name" value="Lambda_DNA-bd_dom_sf"/>
</dbReference>
<sequence length="183" mass="20359">MPRKKSTRLTPVGKKIKKARTEKKMSYESLANDTGFSVDFLKNVETGKVTPPVGSLLQISRALEIDSGDLLKEEEDRMQDRIKAYTKRTASYAYTTLTPGAENKHLKAFKVEIDAKKDHEGVSYNHEGEEFVYVLQGNIEVVVGEHVNALGPGDSLHFNSGIQHLLRNTGDADAELIVVIYNP</sequence>
<dbReference type="SMART" id="SM00530">
    <property type="entry name" value="HTH_XRE"/>
    <property type="match status" value="1"/>
</dbReference>
<evidence type="ECO:0000256" key="1">
    <source>
        <dbReference type="ARBA" id="ARBA00023125"/>
    </source>
</evidence>
<dbReference type="PROSITE" id="PS50943">
    <property type="entry name" value="HTH_CROC1"/>
    <property type="match status" value="1"/>
</dbReference>
<accession>A0A5K7ZGR7</accession>
<dbReference type="AlphaFoldDB" id="A0A5K7ZGR7"/>
<dbReference type="CDD" id="cd02209">
    <property type="entry name" value="cupin_XRE_C"/>
    <property type="match status" value="1"/>
</dbReference>
<dbReference type="OrthoDB" id="5343295at2"/>
<dbReference type="Proteomes" id="UP000427769">
    <property type="component" value="Chromosome"/>
</dbReference>
<dbReference type="RefSeq" id="WP_155306265.1">
    <property type="nucleotide sequence ID" value="NZ_AP021875.1"/>
</dbReference>
<organism evidence="3 4">
    <name type="scientific">Desulfosarcina widdelii</name>
    <dbReference type="NCBI Taxonomy" id="947919"/>
    <lineage>
        <taxon>Bacteria</taxon>
        <taxon>Pseudomonadati</taxon>
        <taxon>Thermodesulfobacteriota</taxon>
        <taxon>Desulfobacteria</taxon>
        <taxon>Desulfobacterales</taxon>
        <taxon>Desulfosarcinaceae</taxon>
        <taxon>Desulfosarcina</taxon>
    </lineage>
</organism>
<dbReference type="PANTHER" id="PTHR46797:SF19">
    <property type="entry name" value="BLL2473 PROTEIN"/>
    <property type="match status" value="1"/>
</dbReference>
<dbReference type="SUPFAM" id="SSF47413">
    <property type="entry name" value="lambda repressor-like DNA-binding domains"/>
    <property type="match status" value="1"/>
</dbReference>
<dbReference type="GO" id="GO:0003700">
    <property type="term" value="F:DNA-binding transcription factor activity"/>
    <property type="evidence" value="ECO:0007669"/>
    <property type="project" value="TreeGrafter"/>
</dbReference>
<evidence type="ECO:0000313" key="4">
    <source>
        <dbReference type="Proteomes" id="UP000427769"/>
    </source>
</evidence>
<dbReference type="InterPro" id="IPR050807">
    <property type="entry name" value="TransReg_Diox_bact_type"/>
</dbReference>
<dbReference type="Pfam" id="PF07883">
    <property type="entry name" value="Cupin_2"/>
    <property type="match status" value="1"/>
</dbReference>
<dbReference type="InterPro" id="IPR014710">
    <property type="entry name" value="RmlC-like_jellyroll"/>
</dbReference>